<organism evidence="1 2">
    <name type="scientific">Choiromyces venosus 120613-1</name>
    <dbReference type="NCBI Taxonomy" id="1336337"/>
    <lineage>
        <taxon>Eukaryota</taxon>
        <taxon>Fungi</taxon>
        <taxon>Dikarya</taxon>
        <taxon>Ascomycota</taxon>
        <taxon>Pezizomycotina</taxon>
        <taxon>Pezizomycetes</taxon>
        <taxon>Pezizales</taxon>
        <taxon>Tuberaceae</taxon>
        <taxon>Choiromyces</taxon>
    </lineage>
</organism>
<reference evidence="1 2" key="1">
    <citation type="journal article" date="2018" name="Nat. Ecol. Evol.">
        <title>Pezizomycetes genomes reveal the molecular basis of ectomycorrhizal truffle lifestyle.</title>
        <authorList>
            <person name="Murat C."/>
            <person name="Payen T."/>
            <person name="Noel B."/>
            <person name="Kuo A."/>
            <person name="Morin E."/>
            <person name="Chen J."/>
            <person name="Kohler A."/>
            <person name="Krizsan K."/>
            <person name="Balestrini R."/>
            <person name="Da Silva C."/>
            <person name="Montanini B."/>
            <person name="Hainaut M."/>
            <person name="Levati E."/>
            <person name="Barry K.W."/>
            <person name="Belfiori B."/>
            <person name="Cichocki N."/>
            <person name="Clum A."/>
            <person name="Dockter R.B."/>
            <person name="Fauchery L."/>
            <person name="Guy J."/>
            <person name="Iotti M."/>
            <person name="Le Tacon F."/>
            <person name="Lindquist E.A."/>
            <person name="Lipzen A."/>
            <person name="Malagnac F."/>
            <person name="Mello A."/>
            <person name="Molinier V."/>
            <person name="Miyauchi S."/>
            <person name="Poulain J."/>
            <person name="Riccioni C."/>
            <person name="Rubini A."/>
            <person name="Sitrit Y."/>
            <person name="Splivallo R."/>
            <person name="Traeger S."/>
            <person name="Wang M."/>
            <person name="Zifcakova L."/>
            <person name="Wipf D."/>
            <person name="Zambonelli A."/>
            <person name="Paolocci F."/>
            <person name="Nowrousian M."/>
            <person name="Ottonello S."/>
            <person name="Baldrian P."/>
            <person name="Spatafora J.W."/>
            <person name="Henrissat B."/>
            <person name="Nagy L.G."/>
            <person name="Aury J.M."/>
            <person name="Wincker P."/>
            <person name="Grigoriev I.V."/>
            <person name="Bonfante P."/>
            <person name="Martin F.M."/>
        </authorList>
    </citation>
    <scope>NUCLEOTIDE SEQUENCE [LARGE SCALE GENOMIC DNA]</scope>
    <source>
        <strain evidence="1 2">120613-1</strain>
    </source>
</reference>
<dbReference type="AlphaFoldDB" id="A0A3N4JPL2"/>
<name>A0A3N4JPL2_9PEZI</name>
<proteinExistence type="predicted"/>
<evidence type="ECO:0000313" key="2">
    <source>
        <dbReference type="Proteomes" id="UP000276215"/>
    </source>
</evidence>
<dbReference type="Proteomes" id="UP000276215">
    <property type="component" value="Unassembled WGS sequence"/>
</dbReference>
<accession>A0A3N4JPL2</accession>
<dbReference type="EMBL" id="ML120382">
    <property type="protein sequence ID" value="RPB00220.1"/>
    <property type="molecule type" value="Genomic_DNA"/>
</dbReference>
<sequence>MLYSIVIPPLAQPQSERIYLTSAVSPNITKAHSTRRAQSHANRHRFHPFISMFLTVAYSYSIKLFFFSSPPTPKWLLLWRNWWDGNLHMLRDKRWGEQNKVAPPFEPMRWYHNNNNNNKKQNTLYKLLVHNPTFLFYKRIRSSNPVPGCPNRGIQTV</sequence>
<protein>
    <submittedName>
        <fullName evidence="1">Uncharacterized protein</fullName>
    </submittedName>
</protein>
<evidence type="ECO:0000313" key="1">
    <source>
        <dbReference type="EMBL" id="RPB00220.1"/>
    </source>
</evidence>
<keyword evidence="2" id="KW-1185">Reference proteome</keyword>
<gene>
    <name evidence="1" type="ORF">L873DRAFT_837631</name>
</gene>